<dbReference type="Proteomes" id="UP001345013">
    <property type="component" value="Unassembled WGS sequence"/>
</dbReference>
<accession>A0ABR0JZD2</accession>
<keyword evidence="2" id="KW-1185">Reference proteome</keyword>
<organism evidence="1 2">
    <name type="scientific">Lithohypha guttulata</name>
    <dbReference type="NCBI Taxonomy" id="1690604"/>
    <lineage>
        <taxon>Eukaryota</taxon>
        <taxon>Fungi</taxon>
        <taxon>Dikarya</taxon>
        <taxon>Ascomycota</taxon>
        <taxon>Pezizomycotina</taxon>
        <taxon>Eurotiomycetes</taxon>
        <taxon>Chaetothyriomycetidae</taxon>
        <taxon>Chaetothyriales</taxon>
        <taxon>Trichomeriaceae</taxon>
        <taxon>Lithohypha</taxon>
    </lineage>
</organism>
<comment type="caution">
    <text evidence="1">The sequence shown here is derived from an EMBL/GenBank/DDBJ whole genome shotgun (WGS) entry which is preliminary data.</text>
</comment>
<evidence type="ECO:0000313" key="1">
    <source>
        <dbReference type="EMBL" id="KAK5080177.1"/>
    </source>
</evidence>
<evidence type="ECO:0000313" key="2">
    <source>
        <dbReference type="Proteomes" id="UP001345013"/>
    </source>
</evidence>
<sequence>MRRDGMHPANKRLGLRHARRRELFLHQPPCTRQTVTTRVIPLAQAFLTLLAQSATTPVEGFAPTVALEDVQTSFSAPLADERSPTLEQQEHSRRALRGHLRHVADLKRIVATVVHPADRLQDLISVESNKIIELEAAIRQSTDFSKVALPIIRPTIEKLLSEYRDELQLVKLRDQTLNRAHAKLKRDFNFMGFWRNRRRLIEELALRVRQLHEAYTSSSRGIRTALLAERHKISKRIDAVVEEDEEIVRLLL</sequence>
<dbReference type="EMBL" id="JAVRRG010000155">
    <property type="protein sequence ID" value="KAK5080177.1"/>
    <property type="molecule type" value="Genomic_DNA"/>
</dbReference>
<reference evidence="1 2" key="1">
    <citation type="submission" date="2023-08" db="EMBL/GenBank/DDBJ databases">
        <title>Black Yeasts Isolated from many extreme environments.</title>
        <authorList>
            <person name="Coleine C."/>
            <person name="Stajich J.E."/>
            <person name="Selbmann L."/>
        </authorList>
    </citation>
    <scope>NUCLEOTIDE SEQUENCE [LARGE SCALE GENOMIC DNA]</scope>
    <source>
        <strain evidence="1 2">CCFEE 5885</strain>
    </source>
</reference>
<name>A0ABR0JZD2_9EURO</name>
<gene>
    <name evidence="1" type="ORF">LTR24_008635</name>
</gene>
<protein>
    <submittedName>
        <fullName evidence="1">Uncharacterized protein</fullName>
    </submittedName>
</protein>
<proteinExistence type="predicted"/>